<reference evidence="2" key="1">
    <citation type="submission" date="2022-10" db="EMBL/GenBank/DDBJ databases">
        <title>Adaptive evolution leads to modifications in subtelomeric GC content in a zoonotic Cryptosporidium species.</title>
        <authorList>
            <person name="Li J."/>
            <person name="Feng Y."/>
            <person name="Xiao L."/>
        </authorList>
    </citation>
    <scope>NUCLEOTIDE SEQUENCE</scope>
    <source>
        <strain evidence="2">33844</strain>
    </source>
</reference>
<feature type="compositionally biased region" description="Polar residues" evidence="1">
    <location>
        <begin position="942"/>
        <end position="971"/>
    </location>
</feature>
<organism evidence="2">
    <name type="scientific">Cryptosporidium canis</name>
    <dbReference type="NCBI Taxonomy" id="195482"/>
    <lineage>
        <taxon>Eukaryota</taxon>
        <taxon>Sar</taxon>
        <taxon>Alveolata</taxon>
        <taxon>Apicomplexa</taxon>
        <taxon>Conoidasida</taxon>
        <taxon>Coccidia</taxon>
        <taxon>Eucoccidiorida</taxon>
        <taxon>Eimeriorina</taxon>
        <taxon>Cryptosporidiidae</taxon>
        <taxon>Cryptosporidium</taxon>
    </lineage>
</organism>
<name>A0A9D5DE62_9CRYT</name>
<dbReference type="EMBL" id="JAPCXC010000107">
    <property type="protein sequence ID" value="KAJ1605160.1"/>
    <property type="molecule type" value="Genomic_DNA"/>
</dbReference>
<feature type="region of interest" description="Disordered" evidence="1">
    <location>
        <begin position="386"/>
        <end position="406"/>
    </location>
</feature>
<sequence length="1065" mass="119471">MEKNVVSSRTRKIRYEKAIETGLELLRSALSEKENELRMALLELKENELGLKKREADLMESLRVFEIEKKNNEYLRILSQKSEEIFNTALENFTLKEKKISNTLDLIISEFNLELPEPNQNLDIFGKLNLIKEYVKKVERNEQDLIKYFKNIRSEHVGKMTGRCDCGYPVFVMNGELIAGCLPHSQGNSSQGQDGVDMDFRIMELDWERKAFDHTREQFNRESCKMRELLRHKEEVLQRKSDSLNARLREVERIERIWSQRTSGCGERKPPHRRPANQRPDPRNGRNRVRSMSNRCLRGSQNRQDRAVTHDPGSKTNGTLELNIATSVSEYDTDFSPASLNFEDMVSDGLCCKSTSKQIILAKAGRSGSCSEELKLKSSRQYYYPKILRGSPPSGSSSDGVSRGDRSYPAMDVGNYLLDSSLHQTEDVLSRDSTSFLQTEDVLSKDSTSFLQTEDVLSRDSTSFLQTEDVLPRDSTSFLQTEDVLPRDSTSFLQTEDVLSRDSTSFLQTEDVLPRDSTSFLQTEDVLSKDSTSFLQTKDVLSRDFTRLSQREGVLLEGFIRLPRGDILPSDARLVKAGGLPSDETRLFRAGNSHPKEELLSIKATGLVEIDLITEGARLDEASDPIIEDARLDEADNLIHDEDMPLINDARLVEAGKSPLEGARLVEAGNSSLEKNMSLINEAKLIKTNDLFLDVARLDEAGKSLLEDARLIKAGGLPLEETRLFKAGNSHLEEELLSIKATGLVEIDLITEGARLDEASDPIIEDARLDEADNLIHDEDMPLINDARLVEAGKSPLEGARLVEADNLIHDEDMPLINDARLVEAGKSPLEGARLVEAGNSSLEKNMSLINDAILAKVNGLILEDARLDEAGNSLPEDIKLFKTGKLLPDDARLFKADKSLLEEGKLVKGIESLSFSEAGSLTPVISRLLFKNNVPLEDNQVLSKDNQFPSKDNQMSSKDNQRRSVSGNDKPSSKDDSLPVENNKSPPRYNKSSSEDSRLLLGNDLDEDLVRANAYVLSSLEEDSCDDSRCTSPSLVSGEKIIPTRMSPLLRKQRWRIHQILHED</sequence>
<comment type="caution">
    <text evidence="2">The sequence shown here is derived from an EMBL/GenBank/DDBJ whole genome shotgun (WGS) entry which is preliminary data.</text>
</comment>
<evidence type="ECO:0000313" key="2">
    <source>
        <dbReference type="EMBL" id="KAJ1605160.1"/>
    </source>
</evidence>
<feature type="region of interest" description="Disordered" evidence="1">
    <location>
        <begin position="942"/>
        <end position="997"/>
    </location>
</feature>
<feature type="compositionally biased region" description="Polar residues" evidence="1">
    <location>
        <begin position="290"/>
        <end position="302"/>
    </location>
</feature>
<feature type="compositionally biased region" description="Low complexity" evidence="1">
    <location>
        <begin position="389"/>
        <end position="401"/>
    </location>
</feature>
<dbReference type="Proteomes" id="UP001067231">
    <property type="component" value="Unassembled WGS sequence"/>
</dbReference>
<protein>
    <submittedName>
        <fullName evidence="2">Spectrin repeat-containing protein</fullName>
    </submittedName>
</protein>
<evidence type="ECO:0000256" key="1">
    <source>
        <dbReference type="SAM" id="MobiDB-lite"/>
    </source>
</evidence>
<dbReference type="AlphaFoldDB" id="A0A9D5DE62"/>
<gene>
    <name evidence="2" type="ORF">OJ253_3288</name>
</gene>
<feature type="compositionally biased region" description="Basic and acidic residues" evidence="1">
    <location>
        <begin position="303"/>
        <end position="313"/>
    </location>
</feature>
<proteinExistence type="predicted"/>
<dbReference type="OrthoDB" id="342153at2759"/>
<accession>A0A9D5DE62</accession>
<feature type="region of interest" description="Disordered" evidence="1">
    <location>
        <begin position="262"/>
        <end position="319"/>
    </location>
</feature>